<evidence type="ECO:0000313" key="3">
    <source>
        <dbReference type="Proteomes" id="UP000183567"/>
    </source>
</evidence>
<accession>A0A1J8R1X8</accession>
<dbReference type="AlphaFoldDB" id="A0A1J8R1X8"/>
<gene>
    <name evidence="2" type="ORF">AZE42_12775</name>
</gene>
<feature type="compositionally biased region" description="Basic residues" evidence="1">
    <location>
        <begin position="140"/>
        <end position="152"/>
    </location>
</feature>
<feature type="region of interest" description="Disordered" evidence="1">
    <location>
        <begin position="1"/>
        <end position="53"/>
    </location>
</feature>
<proteinExistence type="predicted"/>
<feature type="compositionally biased region" description="Basic and acidic residues" evidence="1">
    <location>
        <begin position="155"/>
        <end position="166"/>
    </location>
</feature>
<organism evidence="2 3">
    <name type="scientific">Rhizopogon vesiculosus</name>
    <dbReference type="NCBI Taxonomy" id="180088"/>
    <lineage>
        <taxon>Eukaryota</taxon>
        <taxon>Fungi</taxon>
        <taxon>Dikarya</taxon>
        <taxon>Basidiomycota</taxon>
        <taxon>Agaricomycotina</taxon>
        <taxon>Agaricomycetes</taxon>
        <taxon>Agaricomycetidae</taxon>
        <taxon>Boletales</taxon>
        <taxon>Suillineae</taxon>
        <taxon>Rhizopogonaceae</taxon>
        <taxon>Rhizopogon</taxon>
    </lineage>
</organism>
<protein>
    <submittedName>
        <fullName evidence="2">Uncharacterized protein</fullName>
    </submittedName>
</protein>
<dbReference type="EMBL" id="LVVM01000846">
    <property type="protein sequence ID" value="OJA19840.1"/>
    <property type="molecule type" value="Genomic_DNA"/>
</dbReference>
<comment type="caution">
    <text evidence="2">The sequence shown here is derived from an EMBL/GenBank/DDBJ whole genome shotgun (WGS) entry which is preliminary data.</text>
</comment>
<keyword evidence="3" id="KW-1185">Reference proteome</keyword>
<name>A0A1J8R1X8_9AGAM</name>
<feature type="region of interest" description="Disordered" evidence="1">
    <location>
        <begin position="122"/>
        <end position="190"/>
    </location>
</feature>
<feature type="compositionally biased region" description="Basic and acidic residues" evidence="1">
    <location>
        <begin position="173"/>
        <end position="190"/>
    </location>
</feature>
<dbReference type="Proteomes" id="UP000183567">
    <property type="component" value="Unassembled WGS sequence"/>
</dbReference>
<feature type="compositionally biased region" description="Basic and acidic residues" evidence="1">
    <location>
        <begin position="34"/>
        <end position="51"/>
    </location>
</feature>
<dbReference type="OrthoDB" id="2693345at2759"/>
<sequence>MSTTDIPRRTRPSNATKRPGQIVLDAQTQRRSKAQKERDDLASKEAKEAKDTAVQNGLERMAGMQIEMEAVQAAALTQKATPVRPKPRARMVKKAIKADSDPLEMVDNRAVNVLEEVLDVNVTNSHQETGPDDGTEMVRAKKVGKKVGKKTGKMLTKDAIDKEQKKMSASTKGEGDTTDKARADGKDLPS</sequence>
<evidence type="ECO:0000313" key="2">
    <source>
        <dbReference type="EMBL" id="OJA19840.1"/>
    </source>
</evidence>
<reference evidence="2 3" key="1">
    <citation type="submission" date="2016-03" db="EMBL/GenBank/DDBJ databases">
        <title>Comparative genomics of the ectomycorrhizal sister species Rhizopogon vinicolor and Rhizopogon vesiculosus (Basidiomycota: Boletales) reveals a divergence of the mating type B locus.</title>
        <authorList>
            <person name="Mujic A.B."/>
            <person name="Kuo A."/>
            <person name="Tritt A."/>
            <person name="Lipzen A."/>
            <person name="Chen C."/>
            <person name="Johnson J."/>
            <person name="Sharma A."/>
            <person name="Barry K."/>
            <person name="Grigoriev I.V."/>
            <person name="Spatafora J.W."/>
        </authorList>
    </citation>
    <scope>NUCLEOTIDE SEQUENCE [LARGE SCALE GENOMIC DNA]</scope>
    <source>
        <strain evidence="2 3">AM-OR11-056</strain>
    </source>
</reference>
<evidence type="ECO:0000256" key="1">
    <source>
        <dbReference type="SAM" id="MobiDB-lite"/>
    </source>
</evidence>